<keyword evidence="2" id="KW-1185">Reference proteome</keyword>
<evidence type="ECO:0000313" key="1">
    <source>
        <dbReference type="EMBL" id="KAG7050756.1"/>
    </source>
</evidence>
<feature type="non-terminal residue" evidence="1">
    <location>
        <position position="45"/>
    </location>
</feature>
<gene>
    <name evidence="1" type="ORF">JMJ77_013496</name>
</gene>
<dbReference type="EMBL" id="JAESDN010000005">
    <property type="protein sequence ID" value="KAG7050756.1"/>
    <property type="molecule type" value="Genomic_DNA"/>
</dbReference>
<proteinExistence type="predicted"/>
<comment type="caution">
    <text evidence="1">The sequence shown here is derived from an EMBL/GenBank/DDBJ whole genome shotgun (WGS) entry which is preliminary data.</text>
</comment>
<protein>
    <submittedName>
        <fullName evidence="1">Uncharacterized protein</fullName>
    </submittedName>
</protein>
<dbReference type="AlphaFoldDB" id="A0A9P7R8U5"/>
<reference evidence="1" key="1">
    <citation type="submission" date="2021-05" db="EMBL/GenBank/DDBJ databases">
        <title>Comparative genomics of three Colletotrichum scovillei strains and genetic complementation revealed genes involved fungal growth and virulence on chili pepper.</title>
        <authorList>
            <person name="Hsieh D.-K."/>
            <person name="Chuang S.-C."/>
            <person name="Chen C.-Y."/>
            <person name="Chao Y.-T."/>
            <person name="Lu M.-Y.J."/>
            <person name="Lee M.-H."/>
            <person name="Shih M.-C."/>
        </authorList>
    </citation>
    <scope>NUCLEOTIDE SEQUENCE</scope>
    <source>
        <strain evidence="1">Coll-153</strain>
    </source>
</reference>
<organism evidence="1 2">
    <name type="scientific">Colletotrichum scovillei</name>
    <dbReference type="NCBI Taxonomy" id="1209932"/>
    <lineage>
        <taxon>Eukaryota</taxon>
        <taxon>Fungi</taxon>
        <taxon>Dikarya</taxon>
        <taxon>Ascomycota</taxon>
        <taxon>Pezizomycotina</taxon>
        <taxon>Sordariomycetes</taxon>
        <taxon>Hypocreomycetidae</taxon>
        <taxon>Glomerellales</taxon>
        <taxon>Glomerellaceae</taxon>
        <taxon>Colletotrichum</taxon>
        <taxon>Colletotrichum acutatum species complex</taxon>
    </lineage>
</organism>
<sequence length="45" mass="5394">MNALRVDHHGWIVRTHLRYRLGFWAGGVPAISRTRSRPSRRRYFS</sequence>
<evidence type="ECO:0000313" key="2">
    <source>
        <dbReference type="Proteomes" id="UP000699042"/>
    </source>
</evidence>
<name>A0A9P7R8U5_9PEZI</name>
<accession>A0A9P7R8U5</accession>
<dbReference type="Proteomes" id="UP000699042">
    <property type="component" value="Unassembled WGS sequence"/>
</dbReference>